<evidence type="ECO:0000256" key="12">
    <source>
        <dbReference type="RuleBase" id="RU351113"/>
    </source>
</evidence>
<keyword evidence="7 12" id="KW-0675">Receptor</keyword>
<comment type="function">
    <text evidence="9">Odorant receptor which mediates acceptance or avoidance behavior, depending on its substrates. The odorant receptor repertoire encodes a large collection of odor stimuli that vary widely in identity, intensity, and duration. May form a complex with Orco to form odorant-sensing units, providing sensitive and prolonged odorant signaling and calcium permeability.</text>
</comment>
<keyword evidence="3 12" id="KW-0812">Transmembrane</keyword>
<keyword evidence="4 12" id="KW-0552">Olfaction</keyword>
<dbReference type="PANTHER" id="PTHR21137:SF37">
    <property type="entry name" value="ODORANT RECEPTOR 46A, ISOFORM B-RELATED"/>
    <property type="match status" value="1"/>
</dbReference>
<dbReference type="EMBL" id="MK249006">
    <property type="protein sequence ID" value="QGW45420.1"/>
    <property type="molecule type" value="mRNA"/>
</dbReference>
<keyword evidence="8 12" id="KW-0807">Transducer</keyword>
<evidence type="ECO:0000256" key="7">
    <source>
        <dbReference type="ARBA" id="ARBA00023170"/>
    </source>
</evidence>
<dbReference type="GO" id="GO:0004984">
    <property type="term" value="F:olfactory receptor activity"/>
    <property type="evidence" value="ECO:0007669"/>
    <property type="project" value="InterPro"/>
</dbReference>
<evidence type="ECO:0000256" key="1">
    <source>
        <dbReference type="ARBA" id="ARBA00004141"/>
    </source>
</evidence>
<accession>A0A6B9C911</accession>
<dbReference type="InterPro" id="IPR004117">
    <property type="entry name" value="7tm6_olfct_rcpt"/>
</dbReference>
<organism evidence="13">
    <name type="scientific">Bradysia odoriphaga</name>
    <dbReference type="NCBI Taxonomy" id="1564500"/>
    <lineage>
        <taxon>Eukaryota</taxon>
        <taxon>Metazoa</taxon>
        <taxon>Ecdysozoa</taxon>
        <taxon>Arthropoda</taxon>
        <taxon>Hexapoda</taxon>
        <taxon>Insecta</taxon>
        <taxon>Pterygota</taxon>
        <taxon>Neoptera</taxon>
        <taxon>Endopterygota</taxon>
        <taxon>Diptera</taxon>
        <taxon>Nematocera</taxon>
        <taxon>Sciaroidea</taxon>
        <taxon>Sciaridae</taxon>
        <taxon>Bradysia</taxon>
    </lineage>
</organism>
<name>A0A6B9C911_9DIPT</name>
<dbReference type="GO" id="GO:0005549">
    <property type="term" value="F:odorant binding"/>
    <property type="evidence" value="ECO:0007669"/>
    <property type="project" value="InterPro"/>
</dbReference>
<feature type="transmembrane region" description="Helical" evidence="12">
    <location>
        <begin position="34"/>
        <end position="53"/>
    </location>
</feature>
<evidence type="ECO:0000256" key="9">
    <source>
        <dbReference type="ARBA" id="ARBA00037764"/>
    </source>
</evidence>
<comment type="similarity">
    <text evidence="10">Belongs to the insect chemoreceptor superfamily. Heteromeric odorant receptor channel (TC 1.A.69) family. Or2a subfamily.</text>
</comment>
<keyword evidence="5 12" id="KW-1133">Transmembrane helix</keyword>
<evidence type="ECO:0000256" key="2">
    <source>
        <dbReference type="ARBA" id="ARBA00022606"/>
    </source>
</evidence>
<evidence type="ECO:0000256" key="10">
    <source>
        <dbReference type="ARBA" id="ARBA00037946"/>
    </source>
</evidence>
<evidence type="ECO:0000256" key="5">
    <source>
        <dbReference type="ARBA" id="ARBA00022989"/>
    </source>
</evidence>
<evidence type="ECO:0000256" key="3">
    <source>
        <dbReference type="ARBA" id="ARBA00022692"/>
    </source>
</evidence>
<feature type="transmembrane region" description="Helical" evidence="12">
    <location>
        <begin position="65"/>
        <end position="86"/>
    </location>
</feature>
<dbReference type="GO" id="GO:0007165">
    <property type="term" value="P:signal transduction"/>
    <property type="evidence" value="ECO:0007669"/>
    <property type="project" value="UniProtKB-KW"/>
</dbReference>
<keyword evidence="6 12" id="KW-0472">Membrane</keyword>
<dbReference type="GO" id="GO:0005886">
    <property type="term" value="C:plasma membrane"/>
    <property type="evidence" value="ECO:0007669"/>
    <property type="project" value="UniProtKB-SubCell"/>
</dbReference>
<evidence type="ECO:0000313" key="13">
    <source>
        <dbReference type="EMBL" id="QGW45420.1"/>
    </source>
</evidence>
<comment type="subunit">
    <text evidence="11">Interacts with Orco. Complexes exist early in the endomembrane system in olfactory sensory neurons (OSNs), coupling these complexes to the conserved ciliary trafficking pathway.</text>
</comment>
<feature type="transmembrane region" description="Helical" evidence="12">
    <location>
        <begin position="165"/>
        <end position="195"/>
    </location>
</feature>
<comment type="caution">
    <text evidence="12">Lacks conserved residue(s) required for the propagation of feature annotation.</text>
</comment>
<dbReference type="PANTHER" id="PTHR21137">
    <property type="entry name" value="ODORANT RECEPTOR"/>
    <property type="match status" value="1"/>
</dbReference>
<proteinExistence type="evidence at transcript level"/>
<comment type="subcellular location">
    <subcellularLocation>
        <location evidence="12">Cell membrane</location>
        <topology evidence="12">Multi-pass membrane protein</topology>
    </subcellularLocation>
    <subcellularLocation>
        <location evidence="1">Membrane</location>
        <topology evidence="1">Multi-pass membrane protein</topology>
    </subcellularLocation>
</comment>
<sequence length="387" mass="44527">MYPIQIHKFFSQLISFFHRFGFWHRGNEANVRELIVQFILCFYHLSFVVALVIGATRGENGDQGIFLMEIAVAVGVTNVKLFAMVLKQKQILVLINRIGSFSIKHDEDYNIFNARIESFVKFVKVFMVTFYVVVFFEVGVAPFLNNEYTLFFQIAFPLDWKHNAIYFWIANIFLGTGVGLSGAPIMFSATVWYLLLICSSRYDALANELRNMGRLKEQERVGASNESWNHKVFLQDLISSIDRLLHLRGLINDVEAFCSFLFFVQLGTSGLCICGSVYALAFSLGNNLLEFIIHVYILFYNISEIFMITYFGNEIMLSSQRLAYSLFASDWIEQPQSTKKILLIFGEHLKRSHQLLIAKLYPLTLGTFTSIVRSAYSMFNVLKEMND</sequence>
<feature type="transmembrane region" description="Helical" evidence="12">
    <location>
        <begin position="291"/>
        <end position="311"/>
    </location>
</feature>
<feature type="transmembrane region" description="Helical" evidence="12">
    <location>
        <begin position="125"/>
        <end position="145"/>
    </location>
</feature>
<evidence type="ECO:0000256" key="6">
    <source>
        <dbReference type="ARBA" id="ARBA00023136"/>
    </source>
</evidence>
<dbReference type="Pfam" id="PF02949">
    <property type="entry name" value="7tm_6"/>
    <property type="match status" value="1"/>
</dbReference>
<evidence type="ECO:0000256" key="8">
    <source>
        <dbReference type="ARBA" id="ARBA00023224"/>
    </source>
</evidence>
<reference evidence="13" key="1">
    <citation type="submission" date="2018-11" db="EMBL/GenBank/DDBJ databases">
        <authorList>
            <person name="Zhao Y."/>
            <person name="Mu W."/>
            <person name="Zhou C."/>
        </authorList>
    </citation>
    <scope>NUCLEOTIDE SEQUENCE</scope>
</reference>
<dbReference type="AlphaFoldDB" id="A0A6B9C911"/>
<keyword evidence="2 12" id="KW-0716">Sensory transduction</keyword>
<protein>
    <recommendedName>
        <fullName evidence="12">Odorant receptor</fullName>
    </recommendedName>
</protein>
<feature type="transmembrane region" description="Helical" evidence="12">
    <location>
        <begin position="256"/>
        <end position="279"/>
    </location>
</feature>
<evidence type="ECO:0000256" key="4">
    <source>
        <dbReference type="ARBA" id="ARBA00022725"/>
    </source>
</evidence>
<evidence type="ECO:0000256" key="11">
    <source>
        <dbReference type="ARBA" id="ARBA00038679"/>
    </source>
</evidence>